<name>A0A0N4VHD2_ENTVE</name>
<dbReference type="AlphaFoldDB" id="A0A0N4VHD2"/>
<protein>
    <submittedName>
        <fullName evidence="5">DUF148 domain-containing protein</fullName>
    </submittedName>
</protein>
<dbReference type="Proteomes" id="UP000274131">
    <property type="component" value="Unassembled WGS sequence"/>
</dbReference>
<proteinExistence type="predicted"/>
<gene>
    <name evidence="3" type="ORF">EVEC_LOCUS9578</name>
</gene>
<organism evidence="5">
    <name type="scientific">Enterobius vermicularis</name>
    <name type="common">Human pinworm</name>
    <dbReference type="NCBI Taxonomy" id="51028"/>
    <lineage>
        <taxon>Eukaryota</taxon>
        <taxon>Metazoa</taxon>
        <taxon>Ecdysozoa</taxon>
        <taxon>Nematoda</taxon>
        <taxon>Chromadorea</taxon>
        <taxon>Rhabditida</taxon>
        <taxon>Spirurina</taxon>
        <taxon>Oxyuridomorpha</taxon>
        <taxon>Oxyuroidea</taxon>
        <taxon>Oxyuridae</taxon>
        <taxon>Enterobius</taxon>
    </lineage>
</organism>
<feature type="compositionally biased region" description="Polar residues" evidence="1">
    <location>
        <begin position="35"/>
        <end position="44"/>
    </location>
</feature>
<dbReference type="EMBL" id="UXUI01010148">
    <property type="protein sequence ID" value="VDD94827.1"/>
    <property type="molecule type" value="Genomic_DNA"/>
</dbReference>
<feature type="region of interest" description="Disordered" evidence="1">
    <location>
        <begin position="29"/>
        <end position="81"/>
    </location>
</feature>
<reference evidence="3 4" key="2">
    <citation type="submission" date="2018-10" db="EMBL/GenBank/DDBJ databases">
        <authorList>
            <consortium name="Pathogen Informatics"/>
        </authorList>
    </citation>
    <scope>NUCLEOTIDE SEQUENCE [LARGE SCALE GENOMIC DNA]</scope>
</reference>
<keyword evidence="2" id="KW-0732">Signal</keyword>
<sequence>MMNFRLVLYFGTTLALAASSNDTSSIKSSEKVAVPSTQEISPATTGKKAATVSAQNSSKAAREEATAKAVQKNTSEKKLEEAATTFTDETASKITIEKGNIASTQDSSEVTDGADIDISFEDLIDDLVDVKALTKISQGAFRFINLTSKCKK</sequence>
<keyword evidence="4" id="KW-1185">Reference proteome</keyword>
<reference evidence="5" key="1">
    <citation type="submission" date="2017-02" db="UniProtKB">
        <authorList>
            <consortium name="WormBaseParasite"/>
        </authorList>
    </citation>
    <scope>IDENTIFICATION</scope>
</reference>
<dbReference type="WBParaSite" id="EVEC_0001023301-mRNA-1">
    <property type="protein sequence ID" value="EVEC_0001023301-mRNA-1"/>
    <property type="gene ID" value="EVEC_0001023301"/>
</dbReference>
<evidence type="ECO:0000313" key="5">
    <source>
        <dbReference type="WBParaSite" id="EVEC_0001023301-mRNA-1"/>
    </source>
</evidence>
<evidence type="ECO:0000313" key="3">
    <source>
        <dbReference type="EMBL" id="VDD94827.1"/>
    </source>
</evidence>
<evidence type="ECO:0000256" key="2">
    <source>
        <dbReference type="SAM" id="SignalP"/>
    </source>
</evidence>
<feature type="signal peptide" evidence="2">
    <location>
        <begin position="1"/>
        <end position="17"/>
    </location>
</feature>
<evidence type="ECO:0000256" key="1">
    <source>
        <dbReference type="SAM" id="MobiDB-lite"/>
    </source>
</evidence>
<accession>A0A0N4VHD2</accession>
<feature type="chain" id="PRO_5043123000" evidence="2">
    <location>
        <begin position="18"/>
        <end position="152"/>
    </location>
</feature>
<evidence type="ECO:0000313" key="4">
    <source>
        <dbReference type="Proteomes" id="UP000274131"/>
    </source>
</evidence>